<name>A0A834U3U5_VESPE</name>
<feature type="compositionally biased region" description="Basic and acidic residues" evidence="5">
    <location>
        <begin position="319"/>
        <end position="329"/>
    </location>
</feature>
<dbReference type="SUPFAM" id="SSF50494">
    <property type="entry name" value="Trypsin-like serine proteases"/>
    <property type="match status" value="1"/>
</dbReference>
<dbReference type="FunFam" id="2.40.10.10:FF:000068">
    <property type="entry name" value="transmembrane protease serine 2"/>
    <property type="match status" value="1"/>
</dbReference>
<dbReference type="InterPro" id="IPR043504">
    <property type="entry name" value="Peptidase_S1_PA_chymotrypsin"/>
</dbReference>
<dbReference type="CDD" id="cd00190">
    <property type="entry name" value="Tryp_SPc"/>
    <property type="match status" value="1"/>
</dbReference>
<sequence length="506" mass="56382">MVVFYLTSLSIILSLGSYGANSLEPRFVGSTVASINDYPYQLSIYFGRNYVCGASIIAPRWAITAANCLNFKTPEIVNLRAGSNDTQSGGRVYKVSKFVIHPKYNRSSSEYDVALLNLTTPFVYGRAVRPIPIIQAYKNVAVGSPAVITGWGWVSNSVPAFSYTLRKLVLPILDPLLCRNYYGKKFNSNTMLCTKDEKNKKGVCAFSGFPLVVNGTLVGIYSTGYGCTVTPTIYTKLSAQPVRSWITSIYFDKKEFGNTIEMSDAPGSKKTGGQSSNNPNQYEFDGQSYVYMDKTTNVKYKFDQVKNQWVPQDQSQNESGKDDEKKEEASGPAVAAPGGIYGFENDTHTYTDPNDGSVYIWDREKNAWFPKVDEDFMARYQMSYGFTNSNATEPSQKIPENPVQPLLQPKLTKEQKKAEAKRKAQEPPTWFEIDEAHNTAIYVSGLPMDITLEELTELFNKCGLIARDEKGKDKIKLYRDSAGELKGDALCTYIKLKLRISTSGNA</sequence>
<evidence type="ECO:0000256" key="3">
    <source>
        <dbReference type="ARBA" id="ARBA00022825"/>
    </source>
</evidence>
<keyword evidence="9" id="KW-1185">Reference proteome</keyword>
<dbReference type="InterPro" id="IPR001254">
    <property type="entry name" value="Trypsin_dom"/>
</dbReference>
<dbReference type="PROSITE" id="PS50240">
    <property type="entry name" value="TRYPSIN_DOM"/>
    <property type="match status" value="1"/>
</dbReference>
<gene>
    <name evidence="8" type="ORF">H0235_012227</name>
</gene>
<dbReference type="InterPro" id="IPR012677">
    <property type="entry name" value="Nucleotide-bd_a/b_plait_sf"/>
</dbReference>
<dbReference type="AlphaFoldDB" id="A0A834U3U5"/>
<dbReference type="InterPro" id="IPR050430">
    <property type="entry name" value="Peptidase_S1"/>
</dbReference>
<proteinExistence type="predicted"/>
<keyword evidence="4" id="KW-1015">Disulfide bond</keyword>
<feature type="chain" id="PRO_5032820107" description="Peptidase S1 domain-containing protein" evidence="6">
    <location>
        <begin position="23"/>
        <end position="506"/>
    </location>
</feature>
<evidence type="ECO:0000313" key="9">
    <source>
        <dbReference type="Proteomes" id="UP000600918"/>
    </source>
</evidence>
<dbReference type="GO" id="GO:0004252">
    <property type="term" value="F:serine-type endopeptidase activity"/>
    <property type="evidence" value="ECO:0007669"/>
    <property type="project" value="InterPro"/>
</dbReference>
<dbReference type="InterPro" id="IPR009003">
    <property type="entry name" value="Peptidase_S1_PA"/>
</dbReference>
<dbReference type="Gene3D" id="2.40.10.10">
    <property type="entry name" value="Trypsin-like serine proteases"/>
    <property type="match status" value="1"/>
</dbReference>
<keyword evidence="3" id="KW-0720">Serine protease</keyword>
<keyword evidence="1" id="KW-0645">Protease</keyword>
<dbReference type="Gene3D" id="3.30.70.330">
    <property type="match status" value="1"/>
</dbReference>
<keyword evidence="2" id="KW-0378">Hydrolase</keyword>
<evidence type="ECO:0000313" key="8">
    <source>
        <dbReference type="EMBL" id="KAF7415635.1"/>
    </source>
</evidence>
<accession>A0A834U3U5</accession>
<reference evidence="8" key="1">
    <citation type="journal article" date="2020" name="G3 (Bethesda)">
        <title>High-Quality Assemblies for Three Invasive Social Wasps from the &lt;i&gt;Vespula&lt;/i&gt; Genus.</title>
        <authorList>
            <person name="Harrop T.W.R."/>
            <person name="Guhlin J."/>
            <person name="McLaughlin G.M."/>
            <person name="Permina E."/>
            <person name="Stockwell P."/>
            <person name="Gilligan J."/>
            <person name="Le Lec M.F."/>
            <person name="Gruber M.A.M."/>
            <person name="Quinn O."/>
            <person name="Lovegrove M."/>
            <person name="Duncan E.J."/>
            <person name="Remnant E.J."/>
            <person name="Van Eeckhoven J."/>
            <person name="Graham B."/>
            <person name="Knapp R.A."/>
            <person name="Langford K.W."/>
            <person name="Kronenberg Z."/>
            <person name="Press M.O."/>
            <person name="Eacker S.M."/>
            <person name="Wilson-Rankin E.E."/>
            <person name="Purcell J."/>
            <person name="Lester P.J."/>
            <person name="Dearden P.K."/>
        </authorList>
    </citation>
    <scope>NUCLEOTIDE SEQUENCE</scope>
    <source>
        <strain evidence="8">Volc-1</strain>
    </source>
</reference>
<evidence type="ECO:0000256" key="4">
    <source>
        <dbReference type="ARBA" id="ARBA00023157"/>
    </source>
</evidence>
<comment type="caution">
    <text evidence="8">The sequence shown here is derived from an EMBL/GenBank/DDBJ whole genome shotgun (WGS) entry which is preliminary data.</text>
</comment>
<dbReference type="Proteomes" id="UP000600918">
    <property type="component" value="Unassembled WGS sequence"/>
</dbReference>
<organism evidence="8 9">
    <name type="scientific">Vespula pensylvanica</name>
    <name type="common">Western yellow jacket</name>
    <name type="synonym">Wasp</name>
    <dbReference type="NCBI Taxonomy" id="30213"/>
    <lineage>
        <taxon>Eukaryota</taxon>
        <taxon>Metazoa</taxon>
        <taxon>Ecdysozoa</taxon>
        <taxon>Arthropoda</taxon>
        <taxon>Hexapoda</taxon>
        <taxon>Insecta</taxon>
        <taxon>Pterygota</taxon>
        <taxon>Neoptera</taxon>
        <taxon>Endopterygota</taxon>
        <taxon>Hymenoptera</taxon>
        <taxon>Apocrita</taxon>
        <taxon>Aculeata</taxon>
        <taxon>Vespoidea</taxon>
        <taxon>Vespidae</taxon>
        <taxon>Vespinae</taxon>
        <taxon>Vespula</taxon>
    </lineage>
</organism>
<evidence type="ECO:0000256" key="2">
    <source>
        <dbReference type="ARBA" id="ARBA00022801"/>
    </source>
</evidence>
<dbReference type="GO" id="GO:0003676">
    <property type="term" value="F:nucleic acid binding"/>
    <property type="evidence" value="ECO:0007669"/>
    <property type="project" value="InterPro"/>
</dbReference>
<dbReference type="GO" id="GO:0006508">
    <property type="term" value="P:proteolysis"/>
    <property type="evidence" value="ECO:0007669"/>
    <property type="project" value="UniProtKB-KW"/>
</dbReference>
<evidence type="ECO:0000256" key="5">
    <source>
        <dbReference type="SAM" id="MobiDB-lite"/>
    </source>
</evidence>
<evidence type="ECO:0000256" key="1">
    <source>
        <dbReference type="ARBA" id="ARBA00022670"/>
    </source>
</evidence>
<feature type="compositionally biased region" description="Polar residues" evidence="5">
    <location>
        <begin position="307"/>
        <end position="318"/>
    </location>
</feature>
<feature type="domain" description="Peptidase S1" evidence="7">
    <location>
        <begin position="27"/>
        <end position="251"/>
    </location>
</feature>
<feature type="region of interest" description="Disordered" evidence="5">
    <location>
        <begin position="307"/>
        <end position="348"/>
    </location>
</feature>
<keyword evidence="6" id="KW-0732">Signal</keyword>
<dbReference type="Pfam" id="PF00089">
    <property type="entry name" value="Trypsin"/>
    <property type="match status" value="1"/>
</dbReference>
<dbReference type="SMART" id="SM00020">
    <property type="entry name" value="Tryp_SPc"/>
    <property type="match status" value="1"/>
</dbReference>
<protein>
    <recommendedName>
        <fullName evidence="7">Peptidase S1 domain-containing protein</fullName>
    </recommendedName>
</protein>
<dbReference type="SUPFAM" id="SSF54928">
    <property type="entry name" value="RNA-binding domain, RBD"/>
    <property type="match status" value="1"/>
</dbReference>
<dbReference type="PANTHER" id="PTHR24276:SF91">
    <property type="entry name" value="AT26814P-RELATED"/>
    <property type="match status" value="1"/>
</dbReference>
<dbReference type="InterPro" id="IPR035979">
    <property type="entry name" value="RBD_domain_sf"/>
</dbReference>
<feature type="signal peptide" evidence="6">
    <location>
        <begin position="1"/>
        <end position="22"/>
    </location>
</feature>
<evidence type="ECO:0000256" key="6">
    <source>
        <dbReference type="SAM" id="SignalP"/>
    </source>
</evidence>
<evidence type="ECO:0000259" key="7">
    <source>
        <dbReference type="PROSITE" id="PS50240"/>
    </source>
</evidence>
<dbReference type="PANTHER" id="PTHR24276">
    <property type="entry name" value="POLYSERASE-RELATED"/>
    <property type="match status" value="1"/>
</dbReference>
<dbReference type="EMBL" id="JACSDY010000011">
    <property type="protein sequence ID" value="KAF7415635.1"/>
    <property type="molecule type" value="Genomic_DNA"/>
</dbReference>